<comment type="function">
    <text evidence="4 6">Catalyzes the cleavage of L-kynurenine (L-Kyn) and L-3-hydroxykynurenine (L-3OHKyn) into anthranilic acid (AA) and 3-hydroxyanthranilic acid (3-OHAA), respectively.</text>
</comment>
<dbReference type="GO" id="GO:0019441">
    <property type="term" value="P:L-tryptophan catabolic process to kynurenine"/>
    <property type="evidence" value="ECO:0007669"/>
    <property type="project" value="TreeGrafter"/>
</dbReference>
<dbReference type="Proteomes" id="UP000287719">
    <property type="component" value="Unassembled WGS sequence"/>
</dbReference>
<dbReference type="GO" id="GO:0009435">
    <property type="term" value="P:NAD+ biosynthetic process"/>
    <property type="evidence" value="ECO:0007669"/>
    <property type="project" value="UniProtKB-UniRule"/>
</dbReference>
<dbReference type="GO" id="GO:0030170">
    <property type="term" value="F:pyridoxal phosphate binding"/>
    <property type="evidence" value="ECO:0007669"/>
    <property type="project" value="UniProtKB-UniRule"/>
</dbReference>
<dbReference type="HAMAP" id="MF_01970">
    <property type="entry name" value="Kynureninase"/>
    <property type="match status" value="1"/>
</dbReference>
<feature type="binding site" evidence="4">
    <location>
        <position position="205"/>
    </location>
    <ligand>
        <name>pyridoxal 5'-phosphate</name>
        <dbReference type="ChEBI" id="CHEBI:597326"/>
    </ligand>
</feature>
<dbReference type="InterPro" id="IPR015421">
    <property type="entry name" value="PyrdxlP-dep_Trfase_major"/>
</dbReference>
<feature type="modified residue" description="N6-(pyridoxal phosphate)lysine" evidence="4">
    <location>
        <position position="231"/>
    </location>
</feature>
<feature type="binding site" evidence="4">
    <location>
        <position position="286"/>
    </location>
    <ligand>
        <name>pyridoxal 5'-phosphate</name>
        <dbReference type="ChEBI" id="CHEBI:597326"/>
    </ligand>
</feature>
<accession>A0A432GKJ4</accession>
<evidence type="ECO:0000313" key="7">
    <source>
        <dbReference type="EMBL" id="RTZ84362.1"/>
    </source>
</evidence>
<dbReference type="InterPro" id="IPR010111">
    <property type="entry name" value="Kynureninase"/>
</dbReference>
<comment type="catalytic activity">
    <reaction evidence="4 6">
        <text>L-kynurenine + H2O = anthranilate + L-alanine + H(+)</text>
        <dbReference type="Rhea" id="RHEA:16813"/>
        <dbReference type="ChEBI" id="CHEBI:15377"/>
        <dbReference type="ChEBI" id="CHEBI:15378"/>
        <dbReference type="ChEBI" id="CHEBI:16567"/>
        <dbReference type="ChEBI" id="CHEBI:57959"/>
        <dbReference type="ChEBI" id="CHEBI:57972"/>
        <dbReference type="EC" id="3.7.1.3"/>
    </reaction>
</comment>
<organism evidence="7 8">
    <name type="scientific">SAR324 cluster bacterium</name>
    <dbReference type="NCBI Taxonomy" id="2024889"/>
    <lineage>
        <taxon>Bacteria</taxon>
        <taxon>Deltaproteobacteria</taxon>
        <taxon>SAR324 cluster</taxon>
    </lineage>
</organism>
<dbReference type="AlphaFoldDB" id="A0A432GKJ4"/>
<comment type="pathway">
    <text evidence="4 6">Amino-acid degradation; L-kynurenine degradation; L-alanine and anthranilate from L-kynurenine: step 1/1.</text>
</comment>
<dbReference type="GO" id="GO:0019805">
    <property type="term" value="P:quinolinate biosynthetic process"/>
    <property type="evidence" value="ECO:0007669"/>
    <property type="project" value="UniProtKB-UniRule"/>
</dbReference>
<dbReference type="EMBL" id="QNZJ01000274">
    <property type="protein sequence ID" value="RTZ84362.1"/>
    <property type="molecule type" value="Genomic_DNA"/>
</dbReference>
<comment type="similarity">
    <text evidence="4 6">Belongs to the kynureninase family.</text>
</comment>
<dbReference type="GO" id="GO:0005737">
    <property type="term" value="C:cytoplasm"/>
    <property type="evidence" value="ECO:0007669"/>
    <property type="project" value="UniProtKB-UniRule"/>
</dbReference>
<evidence type="ECO:0000313" key="8">
    <source>
        <dbReference type="Proteomes" id="UP000287719"/>
    </source>
</evidence>
<feature type="binding site" evidence="4">
    <location>
        <position position="230"/>
    </location>
    <ligand>
        <name>pyridoxal 5'-phosphate</name>
        <dbReference type="ChEBI" id="CHEBI:597326"/>
    </ligand>
</feature>
<gene>
    <name evidence="4 7" type="primary">kynU</name>
    <name evidence="7" type="ORF">DSY95_06285</name>
</gene>
<sequence>MPINISYLLESRTACEREDAADPLRSWQGAFYLPQGLIYLDGNSLGPMPKKALEQLEQAIRKEWAEDLITSWNTAGWWELPETLGELIAPVVGAASGQVIVSDSTSLNLFKTVHAALTLRPERTVMISEADSFPTDLYILEGVTSTHQNIQRRLLDKDGNSLEELIDNQVAVVVFSHVNYRTGEILHIEELVQKTHDAGALFVLDTCHSAGVLPVELDQWGVDFAVGCTYKYLNGGPGSPAFIYVAKRHQNEAENPLSGWWGHARPFEFEENFHAAEGIRRFLTGTQPVLSLRGLQAGLEIAQEVDLQQVRKKSQRLTQLFIELIESGCRNYGVTLQSPIDHDKRGSQVTLHFENGFAVIQALIARKIIADFREPGSMRFGFAPLYLRYTDVWDAAEALADVLKTEEWREERFRQKHEVT</sequence>
<keyword evidence="2 4" id="KW-0378">Hydrolase</keyword>
<comment type="caution">
    <text evidence="7">The sequence shown here is derived from an EMBL/GenBank/DDBJ whole genome shotgun (WGS) entry which is preliminary data.</text>
</comment>
<feature type="binding site" evidence="4">
    <location>
        <position position="106"/>
    </location>
    <ligand>
        <name>pyridoxal 5'-phosphate</name>
        <dbReference type="ChEBI" id="CHEBI:597326"/>
    </ligand>
</feature>
<reference evidence="7 8" key="1">
    <citation type="submission" date="2018-06" db="EMBL/GenBank/DDBJ databases">
        <title>Combined omics and stable isotope probing to characterize newly discovered Mariana Back-Arc vent microbial communities.</title>
        <authorList>
            <person name="Trembath-Reichert E."/>
            <person name="Huber J.A."/>
        </authorList>
    </citation>
    <scope>NUCLEOTIDE SEQUENCE [LARGE SCALE GENOMIC DNA]</scope>
    <source>
        <strain evidence="7">MAG 54</strain>
    </source>
</reference>
<dbReference type="EC" id="3.7.1.3" evidence="4 5"/>
<evidence type="ECO:0000256" key="3">
    <source>
        <dbReference type="ARBA" id="ARBA00022898"/>
    </source>
</evidence>
<dbReference type="PANTHER" id="PTHR14084">
    <property type="entry name" value="KYNURENINASE"/>
    <property type="match status" value="1"/>
</dbReference>
<evidence type="ECO:0000256" key="6">
    <source>
        <dbReference type="PIRNR" id="PIRNR038800"/>
    </source>
</evidence>
<comment type="cofactor">
    <cofactor evidence="4 6">
        <name>pyridoxal 5'-phosphate</name>
        <dbReference type="ChEBI" id="CHEBI:597326"/>
    </cofactor>
</comment>
<dbReference type="GO" id="GO:0030429">
    <property type="term" value="F:kynureninase activity"/>
    <property type="evidence" value="ECO:0007669"/>
    <property type="project" value="UniProtKB-UniRule"/>
</dbReference>
<dbReference type="Pfam" id="PF22580">
    <property type="entry name" value="KYNU_C"/>
    <property type="match status" value="1"/>
</dbReference>
<dbReference type="PIRSF" id="PIRSF038800">
    <property type="entry name" value="KYNU"/>
    <property type="match status" value="1"/>
</dbReference>
<proteinExistence type="inferred from homology"/>
<keyword evidence="1 4" id="KW-0662">Pyridine nucleotide biosynthesis</keyword>
<evidence type="ECO:0000256" key="1">
    <source>
        <dbReference type="ARBA" id="ARBA00022642"/>
    </source>
</evidence>
<dbReference type="GO" id="GO:0097053">
    <property type="term" value="P:L-kynurenine catabolic process"/>
    <property type="evidence" value="ECO:0007669"/>
    <property type="project" value="UniProtKB-UniRule"/>
</dbReference>
<dbReference type="Gene3D" id="3.40.640.10">
    <property type="entry name" value="Type I PLP-dependent aspartate aminotransferase-like (Major domain)"/>
    <property type="match status" value="1"/>
</dbReference>
<name>A0A432GKJ4_9DELT</name>
<dbReference type="Gene3D" id="3.90.1150.10">
    <property type="entry name" value="Aspartate Aminotransferase, domain 1"/>
    <property type="match status" value="1"/>
</dbReference>
<dbReference type="InterPro" id="IPR015422">
    <property type="entry name" value="PyrdxlP-dep_Trfase_small"/>
</dbReference>
<feature type="binding site" evidence="4">
    <location>
        <position position="260"/>
    </location>
    <ligand>
        <name>pyridoxal 5'-phosphate</name>
        <dbReference type="ChEBI" id="CHEBI:597326"/>
    </ligand>
</feature>
<dbReference type="GO" id="GO:0043420">
    <property type="term" value="P:anthranilate metabolic process"/>
    <property type="evidence" value="ECO:0007669"/>
    <property type="project" value="TreeGrafter"/>
</dbReference>
<protein>
    <recommendedName>
        <fullName evidence="4 5">Kynureninase</fullName>
        <ecNumber evidence="4 5">3.7.1.3</ecNumber>
    </recommendedName>
    <alternativeName>
        <fullName evidence="4">L-kynurenine hydrolase</fullName>
    </alternativeName>
</protein>
<dbReference type="InterPro" id="IPR015424">
    <property type="entry name" value="PyrdxlP-dep_Trfase"/>
</dbReference>
<dbReference type="NCBIfam" id="TIGR01814">
    <property type="entry name" value="kynureninase"/>
    <property type="match status" value="1"/>
</dbReference>
<comment type="catalytic activity">
    <reaction evidence="6">
        <text>3-hydroxy-L-kynurenine + H2O = 3-hydroxyanthranilate + L-alanine + H(+)</text>
        <dbReference type="Rhea" id="RHEA:25143"/>
        <dbReference type="ChEBI" id="CHEBI:15377"/>
        <dbReference type="ChEBI" id="CHEBI:15378"/>
        <dbReference type="ChEBI" id="CHEBI:36559"/>
        <dbReference type="ChEBI" id="CHEBI:57972"/>
        <dbReference type="ChEBI" id="CHEBI:58125"/>
        <dbReference type="EC" id="3.7.1.3"/>
    </reaction>
</comment>
<evidence type="ECO:0000256" key="5">
    <source>
        <dbReference type="NCBIfam" id="TIGR01814"/>
    </source>
</evidence>
<keyword evidence="3 4" id="KW-0663">Pyridoxal phosphate</keyword>
<dbReference type="SUPFAM" id="SSF53383">
    <property type="entry name" value="PLP-dependent transferases"/>
    <property type="match status" value="1"/>
</dbReference>
<comment type="subunit">
    <text evidence="4 6">Homodimer.</text>
</comment>
<evidence type="ECO:0000256" key="4">
    <source>
        <dbReference type="HAMAP-Rule" id="MF_01970"/>
    </source>
</evidence>
<feature type="binding site" evidence="4">
    <location>
        <position position="208"/>
    </location>
    <ligand>
        <name>pyridoxal 5'-phosphate</name>
        <dbReference type="ChEBI" id="CHEBI:597326"/>
    </ligand>
</feature>
<dbReference type="UniPathway" id="UPA00334">
    <property type="reaction ID" value="UER00455"/>
</dbReference>
<comment type="pathway">
    <text evidence="4 6">Cofactor biosynthesis; NAD(+) biosynthesis; quinolinate from L-kynurenine: step 2/3.</text>
</comment>
<dbReference type="PANTHER" id="PTHR14084:SF0">
    <property type="entry name" value="KYNURENINASE"/>
    <property type="match status" value="1"/>
</dbReference>
<comment type="caution">
    <text evidence="4">Lacks conserved residue(s) required for the propagation of feature annotation.</text>
</comment>
<evidence type="ECO:0000256" key="2">
    <source>
        <dbReference type="ARBA" id="ARBA00022801"/>
    </source>
</evidence>
<dbReference type="UniPathway" id="UPA00253">
    <property type="reaction ID" value="UER00329"/>
</dbReference>
<feature type="binding site" evidence="4">
    <location>
        <position position="105"/>
    </location>
    <ligand>
        <name>pyridoxal 5'-phosphate</name>
        <dbReference type="ChEBI" id="CHEBI:597326"/>
    </ligand>
</feature>
<feature type="binding site" evidence="4">
    <location>
        <begin position="133"/>
        <end position="136"/>
    </location>
    <ligand>
        <name>pyridoxal 5'-phosphate</name>
        <dbReference type="ChEBI" id="CHEBI:597326"/>
    </ligand>
</feature>